<reference evidence="4" key="1">
    <citation type="journal article" date="2012" name="Mol. Plant Microbe Interact.">
        <title>A highly conserved effector in Fusarium oxysporum is required for full virulence on Arabidopsis.</title>
        <authorList>
            <person name="Thatcher L.F."/>
            <person name="Gardiner D.M."/>
            <person name="Kazan K."/>
            <person name="Manners J."/>
        </authorList>
    </citation>
    <scope>NUCLEOTIDE SEQUENCE [LARGE SCALE GENOMIC DNA]</scope>
    <source>
        <strain evidence="4">Fo5176</strain>
    </source>
</reference>
<dbReference type="EnsemblFungi" id="FOXG_09008T0">
    <property type="protein sequence ID" value="FOXG_09008P0"/>
    <property type="gene ID" value="FOXG_09008"/>
</dbReference>
<evidence type="ECO:0000259" key="2">
    <source>
        <dbReference type="Pfam" id="PF13087"/>
    </source>
</evidence>
<protein>
    <recommendedName>
        <fullName evidence="2">DNA2/NAM7 helicase-like C-terminal domain-containing protein</fullName>
    </recommendedName>
</protein>
<dbReference type="SUPFAM" id="SSF52540">
    <property type="entry name" value="P-loop containing nucleoside triphosphate hydrolases"/>
    <property type="match status" value="1"/>
</dbReference>
<evidence type="ECO:0000313" key="4">
    <source>
        <dbReference type="Proteomes" id="UP000002489"/>
    </source>
</evidence>
<proteinExistence type="predicted"/>
<accession>A0A0D2XYD6</accession>
<dbReference type="InterPro" id="IPR041679">
    <property type="entry name" value="DNA2/NAM7-like_C"/>
</dbReference>
<sequence length="119" mass="13666">MIEKLSLNPADIAVITYYRANLAAIRKRFREDDRLKDITPSTVNTFQGREAQIVVLALFSDLQEEDKADDGLQKPDSTMIDNVLRTIRASRRVVTLHGNPEIDPDKEWKKLNRQPEFLG</sequence>
<dbReference type="InterPro" id="IPR027417">
    <property type="entry name" value="P-loop_NTPase"/>
</dbReference>
<feature type="region of interest" description="Disordered" evidence="1">
    <location>
        <begin position="100"/>
        <end position="119"/>
    </location>
</feature>
<dbReference type="Pfam" id="PF13087">
    <property type="entry name" value="AAA_12"/>
    <property type="match status" value="1"/>
</dbReference>
<dbReference type="Gene3D" id="3.40.50.300">
    <property type="entry name" value="P-loop containing nucleotide triphosphate hydrolases"/>
    <property type="match status" value="1"/>
</dbReference>
<organism evidence="3 4">
    <name type="scientific">Fusarium oxysporum (strain Fo5176)</name>
    <name type="common">Fusarium vascular wilt</name>
    <dbReference type="NCBI Taxonomy" id="660025"/>
    <lineage>
        <taxon>Eukaryota</taxon>
        <taxon>Fungi</taxon>
        <taxon>Dikarya</taxon>
        <taxon>Ascomycota</taxon>
        <taxon>Pezizomycotina</taxon>
        <taxon>Sordariomycetes</taxon>
        <taxon>Hypocreomycetidae</taxon>
        <taxon>Hypocreales</taxon>
        <taxon>Nectriaceae</taxon>
        <taxon>Fusarium</taxon>
        <taxon>Fusarium oxysporum species complex</taxon>
    </lineage>
</organism>
<dbReference type="Proteomes" id="UP000002489">
    <property type="component" value="Unassembled WGS sequence"/>
</dbReference>
<name>A0A0D2XYD6_FUSOF</name>
<reference evidence="3" key="2">
    <citation type="submission" date="2025-08" db="UniProtKB">
        <authorList>
            <consortium name="EnsemblFungi"/>
        </authorList>
    </citation>
    <scope>IDENTIFICATION</scope>
    <source>
        <strain evidence="3">4287 / CBS 123668 / FGSC 9935 / NRRL 34936</strain>
    </source>
</reference>
<evidence type="ECO:0000313" key="3">
    <source>
        <dbReference type="EnsemblFungi" id="FOXG_09008P0"/>
    </source>
</evidence>
<evidence type="ECO:0000256" key="1">
    <source>
        <dbReference type="SAM" id="MobiDB-lite"/>
    </source>
</evidence>
<dbReference type="AlphaFoldDB" id="A0A0D2XYD6"/>
<feature type="domain" description="DNA2/NAM7 helicase-like C-terminal" evidence="2">
    <location>
        <begin position="8"/>
        <end position="58"/>
    </location>
</feature>